<dbReference type="EMBL" id="VEVO01000007">
    <property type="protein sequence ID" value="KAF0040089.1"/>
    <property type="molecule type" value="Genomic_DNA"/>
</dbReference>
<feature type="compositionally biased region" description="Basic and acidic residues" evidence="1">
    <location>
        <begin position="79"/>
        <end position="90"/>
    </location>
</feature>
<protein>
    <submittedName>
        <fullName evidence="2">Uncharacterized protein</fullName>
    </submittedName>
</protein>
<comment type="caution">
    <text evidence="2">The sequence shown here is derived from an EMBL/GenBank/DDBJ whole genome shotgun (WGS) entry which is preliminary data.</text>
</comment>
<name>A0A6A4T590_SCOMX</name>
<evidence type="ECO:0000313" key="2">
    <source>
        <dbReference type="EMBL" id="KAF0040089.1"/>
    </source>
</evidence>
<gene>
    <name evidence="2" type="ORF">F2P81_008324</name>
</gene>
<reference evidence="2 3" key="1">
    <citation type="submission" date="2019-06" db="EMBL/GenBank/DDBJ databases">
        <title>Draft genomes of female and male turbot (Scophthalmus maximus).</title>
        <authorList>
            <person name="Xu H."/>
            <person name="Xu X.-W."/>
            <person name="Shao C."/>
            <person name="Chen S."/>
        </authorList>
    </citation>
    <scope>NUCLEOTIDE SEQUENCE [LARGE SCALE GENOMIC DNA]</scope>
    <source>
        <strain evidence="2">Ysfricsl-2016a</strain>
        <tissue evidence="2">Blood</tissue>
    </source>
</reference>
<dbReference type="Proteomes" id="UP000438429">
    <property type="component" value="Unassembled WGS sequence"/>
</dbReference>
<organism evidence="2 3">
    <name type="scientific">Scophthalmus maximus</name>
    <name type="common">Turbot</name>
    <name type="synonym">Psetta maxima</name>
    <dbReference type="NCBI Taxonomy" id="52904"/>
    <lineage>
        <taxon>Eukaryota</taxon>
        <taxon>Metazoa</taxon>
        <taxon>Chordata</taxon>
        <taxon>Craniata</taxon>
        <taxon>Vertebrata</taxon>
        <taxon>Euteleostomi</taxon>
        <taxon>Actinopterygii</taxon>
        <taxon>Neopterygii</taxon>
        <taxon>Teleostei</taxon>
        <taxon>Neoteleostei</taxon>
        <taxon>Acanthomorphata</taxon>
        <taxon>Carangaria</taxon>
        <taxon>Pleuronectiformes</taxon>
        <taxon>Pleuronectoidei</taxon>
        <taxon>Scophthalmidae</taxon>
        <taxon>Scophthalmus</taxon>
    </lineage>
</organism>
<evidence type="ECO:0000313" key="3">
    <source>
        <dbReference type="Proteomes" id="UP000438429"/>
    </source>
</evidence>
<feature type="region of interest" description="Disordered" evidence="1">
    <location>
        <begin position="68"/>
        <end position="90"/>
    </location>
</feature>
<proteinExistence type="predicted"/>
<dbReference type="AlphaFoldDB" id="A0A6A4T590"/>
<accession>A0A6A4T590</accession>
<sequence>MRNIMRQNSLYYCTCEWRIPFGSQHPDMLTSGPPAAALTVEGLRLFREGHSVKDGPVVLGGVVPDVTRIPDVTESSGGDTDRSGTSGKKE</sequence>
<evidence type="ECO:0000256" key="1">
    <source>
        <dbReference type="SAM" id="MobiDB-lite"/>
    </source>
</evidence>